<dbReference type="Pfam" id="PF07997">
    <property type="entry name" value="DUF1694"/>
    <property type="match status" value="1"/>
</dbReference>
<dbReference type="EMBL" id="CAKE01000001">
    <property type="protein sequence ID" value="CCI80882.1"/>
    <property type="molecule type" value="Genomic_DNA"/>
</dbReference>
<dbReference type="eggNOG" id="COG5506">
    <property type="taxonomic scope" value="Bacteria"/>
</dbReference>
<keyword evidence="3" id="KW-1185">Reference proteome</keyword>
<dbReference type="OrthoDB" id="95278at2"/>
<dbReference type="GeneID" id="82846171"/>
<dbReference type="STRING" id="1423758.FC41_GL000353"/>
<dbReference type="Proteomes" id="UP000009320">
    <property type="component" value="Unassembled WGS sequence"/>
</dbReference>
<sequence length="155" mass="17614">MTEDLSKRVEQAASGVTPQTKPDERRRYLGSLRERVLVRMSIAQVADPKLDALFLEHLKDYKGYTILVNGKIAQNDFINKLMRQCSQDDIKFTLINDETAKNEPDATGVLVVSKTAINRMRVDIAQVYAPTITPTAIEAKQTKKSFWQKLFNRGK</sequence>
<dbReference type="AlphaFoldDB" id="I7L4P9"/>
<evidence type="ECO:0000256" key="1">
    <source>
        <dbReference type="SAM" id="MobiDB-lite"/>
    </source>
</evidence>
<organism evidence="2 3">
    <name type="scientific">Lactobacillus hominis DSM 23910 = CRBIP 24.179</name>
    <dbReference type="NCBI Taxonomy" id="1423758"/>
    <lineage>
        <taxon>Bacteria</taxon>
        <taxon>Bacillati</taxon>
        <taxon>Bacillota</taxon>
        <taxon>Bacilli</taxon>
        <taxon>Lactobacillales</taxon>
        <taxon>Lactobacillaceae</taxon>
        <taxon>Lactobacillus</taxon>
    </lineage>
</organism>
<dbReference type="PATRIC" id="fig|1423758.3.peg.356"/>
<dbReference type="RefSeq" id="WP_008469437.1">
    <property type="nucleotide sequence ID" value="NZ_AYZP01000001.1"/>
</dbReference>
<name>I7L4P9_9LACO</name>
<gene>
    <name evidence="2" type="ORF">BN55_02955</name>
</gene>
<dbReference type="Gene3D" id="3.30.1330.30">
    <property type="match status" value="1"/>
</dbReference>
<proteinExistence type="predicted"/>
<feature type="compositionally biased region" description="Basic and acidic residues" evidence="1">
    <location>
        <begin position="1"/>
        <end position="10"/>
    </location>
</feature>
<dbReference type="InterPro" id="IPR029064">
    <property type="entry name" value="Ribosomal_eL30-like_sf"/>
</dbReference>
<feature type="region of interest" description="Disordered" evidence="1">
    <location>
        <begin position="1"/>
        <end position="25"/>
    </location>
</feature>
<comment type="caution">
    <text evidence="2">The sequence shown here is derived from an EMBL/GenBank/DDBJ whole genome shotgun (WGS) entry which is preliminary data.</text>
</comment>
<reference evidence="2 3" key="1">
    <citation type="submission" date="2012-06" db="EMBL/GenBank/DDBJ databases">
        <title>Draft Genome Sequence of Lactobacillus hominis Strain CRBIP 24.179T, isolated from human intestine.</title>
        <authorList>
            <person name="Cousin S."/>
            <person name="Ma L."/>
            <person name="Bizet C."/>
            <person name="Loux V."/>
            <person name="Bouchier C."/>
            <person name="Clermont D."/>
            <person name="Creno S."/>
        </authorList>
    </citation>
    <scope>NUCLEOTIDE SEQUENCE [LARGE SCALE GENOMIC DNA]</scope>
    <source>
        <strain evidence="3">CRBIP 24.179T</strain>
    </source>
</reference>
<dbReference type="SUPFAM" id="SSF160515">
    <property type="entry name" value="YueI-like"/>
    <property type="match status" value="1"/>
</dbReference>
<evidence type="ECO:0000313" key="3">
    <source>
        <dbReference type="Proteomes" id="UP000009320"/>
    </source>
</evidence>
<accession>I7L4P9</accession>
<protein>
    <submittedName>
        <fullName evidence="2">YueI protein</fullName>
    </submittedName>
</protein>
<dbReference type="InterPro" id="IPR012543">
    <property type="entry name" value="DUF1694"/>
</dbReference>
<evidence type="ECO:0000313" key="2">
    <source>
        <dbReference type="EMBL" id="CCI80882.1"/>
    </source>
</evidence>